<keyword evidence="6" id="KW-1185">Reference proteome</keyword>
<dbReference type="InterPro" id="IPR002110">
    <property type="entry name" value="Ankyrin_rpt"/>
</dbReference>
<accession>A0A1V6U051</accession>
<keyword evidence="1" id="KW-0677">Repeat</keyword>
<protein>
    <submittedName>
        <fullName evidence="5">Uncharacterized protein</fullName>
    </submittedName>
</protein>
<reference evidence="6" key="1">
    <citation type="journal article" date="2017" name="Nat. Microbiol.">
        <title>Global analysis of biosynthetic gene clusters reveals vast potential of secondary metabolite production in Penicillium species.</title>
        <authorList>
            <person name="Nielsen J.C."/>
            <person name="Grijseels S."/>
            <person name="Prigent S."/>
            <person name="Ji B."/>
            <person name="Dainat J."/>
            <person name="Nielsen K.F."/>
            <person name="Frisvad J.C."/>
            <person name="Workman M."/>
            <person name="Nielsen J."/>
        </authorList>
    </citation>
    <scope>NUCLEOTIDE SEQUENCE [LARGE SCALE GENOMIC DNA]</scope>
    <source>
        <strain evidence="6">IBT 24891</strain>
    </source>
</reference>
<evidence type="ECO:0000259" key="4">
    <source>
        <dbReference type="Pfam" id="PF24883"/>
    </source>
</evidence>
<dbReference type="Pfam" id="PF12796">
    <property type="entry name" value="Ank_2"/>
    <property type="match status" value="1"/>
</dbReference>
<dbReference type="SUPFAM" id="SSF48403">
    <property type="entry name" value="Ankyrin repeat"/>
    <property type="match status" value="1"/>
</dbReference>
<dbReference type="STRING" id="303698.A0A1V6U051"/>
<dbReference type="PANTHER" id="PTHR10039">
    <property type="entry name" value="AMELOGENIN"/>
    <property type="match status" value="1"/>
</dbReference>
<dbReference type="Gene3D" id="1.25.40.20">
    <property type="entry name" value="Ankyrin repeat-containing domain"/>
    <property type="match status" value="1"/>
</dbReference>
<evidence type="ECO:0000256" key="1">
    <source>
        <dbReference type="ARBA" id="ARBA00022737"/>
    </source>
</evidence>
<dbReference type="InterPro" id="IPR054471">
    <property type="entry name" value="GPIID_WHD"/>
</dbReference>
<dbReference type="Proteomes" id="UP000191285">
    <property type="component" value="Unassembled WGS sequence"/>
</dbReference>
<dbReference type="Pfam" id="PF22939">
    <property type="entry name" value="WHD_GPIID"/>
    <property type="match status" value="1"/>
</dbReference>
<dbReference type="PANTHER" id="PTHR10039:SF10">
    <property type="entry name" value="NACHT DOMAIN-CONTAINING PROTEIN"/>
    <property type="match status" value="1"/>
</dbReference>
<dbReference type="AlphaFoldDB" id="A0A1V6U051"/>
<dbReference type="InterPro" id="IPR056884">
    <property type="entry name" value="NPHP3-like_N"/>
</dbReference>
<feature type="domain" description="Nephrocystin 3-like N-terminal" evidence="4">
    <location>
        <begin position="274"/>
        <end position="426"/>
    </location>
</feature>
<name>A0A1V6U051_9EURO</name>
<comment type="caution">
    <text evidence="5">The sequence shown here is derived from an EMBL/GenBank/DDBJ whole genome shotgun (WGS) entry which is preliminary data.</text>
</comment>
<dbReference type="InterPro" id="IPR036770">
    <property type="entry name" value="Ankyrin_rpt-contain_sf"/>
</dbReference>
<dbReference type="EMBL" id="MLKD01000001">
    <property type="protein sequence ID" value="OQE31901.1"/>
    <property type="molecule type" value="Genomic_DNA"/>
</dbReference>
<dbReference type="InterPro" id="IPR027417">
    <property type="entry name" value="P-loop_NTPase"/>
</dbReference>
<dbReference type="Gene3D" id="3.40.50.300">
    <property type="entry name" value="P-loop containing nucleotide triphosphate hydrolases"/>
    <property type="match status" value="1"/>
</dbReference>
<evidence type="ECO:0000313" key="6">
    <source>
        <dbReference type="Proteomes" id="UP000191285"/>
    </source>
</evidence>
<evidence type="ECO:0000313" key="5">
    <source>
        <dbReference type="EMBL" id="OQE31901.1"/>
    </source>
</evidence>
<feature type="region of interest" description="Disordered" evidence="2">
    <location>
        <begin position="1206"/>
        <end position="1226"/>
    </location>
</feature>
<gene>
    <name evidence="5" type="ORF">PENSTE_c001G06158</name>
</gene>
<sequence>MSLAITKASRLKPEIRLAQAVSEFEADLSTEQKATFRTNRSKTISSPPTSQDVMRLTAEIDRGTGNGNRCLGPRLTNVLQAVQKFAALGDIIIGGSQNLVACGIWTIVRTSLLLMTTFSSYLEKLSLLFMEVGLYAPRYERMALLYPKSRDLQSSLSEYFIVIVHMCHDVLNFAKKSNLRKLSATLFDSNLEKYHSDLKSLGLSIRDEVEVLMAETIHDEAQANSHLRDISAKFFGFASNHKRLQARQRILEFCSSYDPTTVWKQVRKSGNASSFQKTPEYQFWKAQDISSTLIFTGKLGSGKSVLLANIVDDLHIQDIKPNTAVVSFFFCRYDIPETLKTQTIVGSILRQILSQIPDIEKSAKLLDQSENLERSERFLALASSAIPESTKVFAVIDGVDEIDEAERESLLTVLLAFQKTFSLSICLSYRQDTNDPMKVDSRQLLRVRTSPIPDNTADIQNFIENEMRKRVQTNKLIVGELELLLEIKQALVGGSHGMFLWVVLQMDALCAMQTDKAIRDALKDLPEGLSETFRRILSTAAKADSSYQRSILELMIAAQRPLSLEEMREALSVIPGDTTWDPENIINDIHRVLACCGSLIFIDEEQLTISFVHHSVKQYLLEDFEDSAKKPISAGDGHSRMTEIIVTYLNYTAFDREISKHVLPEIRTVDALSGIFRSNLSQSSMDGMTSLALRIFGENTNSDFNMAKTLAEARRKRPRGQNQFLFREYAMSFWDQHVFASPPLGHETRNLFQKLQHKMVLNPDAVAQRIKQFFTYAVSGGQIGTVESLIKFVELDLGEIQYPHGRTALHMAVMCGSTGIPILLLSKKGRQIDWLSRDEFGKTALEIAYDKEMFSLCNVLLSLTNDDYVKGLFDAGNLSGLQTHLLTSATVKLPPESFESSTTHNGALVREVAEERCELEATVDGLDCYQKEVNQVEEEHSSQINVDYFRERAPRGEQFDFSMVPATVKPPAVVFRSSNKPLLEHNGALVREVAKERCDLEAPADALNFYRKETNRVDEEHSSRMSVDDYFRERAPCGENFDFAMIPVTVEPSTEIIKPSNRHNIALAREITQEICELEAPFDGLGRYHKDDQQANVEQKSDLWKTRLVNVYLMELSSRETFPQAHPGVAFSGPFDSSPPIDISDSEFREIHYLRSYHKSLNMCFGFSNYMNLGPKKPAVPRRKDYGDNEEKFLCDHEAYQKSRAQYEDEKNRMKRRREHMRSSQAQLGAGMMAAGGGGC</sequence>
<organism evidence="5 6">
    <name type="scientific">Penicillium steckii</name>
    <dbReference type="NCBI Taxonomy" id="303698"/>
    <lineage>
        <taxon>Eukaryota</taxon>
        <taxon>Fungi</taxon>
        <taxon>Dikarya</taxon>
        <taxon>Ascomycota</taxon>
        <taxon>Pezizomycotina</taxon>
        <taxon>Eurotiomycetes</taxon>
        <taxon>Eurotiomycetidae</taxon>
        <taxon>Eurotiales</taxon>
        <taxon>Aspergillaceae</taxon>
        <taxon>Penicillium</taxon>
    </lineage>
</organism>
<evidence type="ECO:0000259" key="3">
    <source>
        <dbReference type="Pfam" id="PF22939"/>
    </source>
</evidence>
<dbReference type="SUPFAM" id="SSF52540">
    <property type="entry name" value="P-loop containing nucleoside triphosphate hydrolases"/>
    <property type="match status" value="1"/>
</dbReference>
<dbReference type="OrthoDB" id="7464126at2759"/>
<evidence type="ECO:0000256" key="2">
    <source>
        <dbReference type="SAM" id="MobiDB-lite"/>
    </source>
</evidence>
<proteinExistence type="predicted"/>
<feature type="domain" description="GPI inositol-deacylase winged helix" evidence="3">
    <location>
        <begin position="547"/>
        <end position="627"/>
    </location>
</feature>
<dbReference type="Pfam" id="PF24883">
    <property type="entry name" value="NPHP3_N"/>
    <property type="match status" value="1"/>
</dbReference>